<evidence type="ECO:0000313" key="2">
    <source>
        <dbReference type="EMBL" id="MCP3425190.1"/>
    </source>
</evidence>
<evidence type="ECO:0000313" key="3">
    <source>
        <dbReference type="Proteomes" id="UP001139502"/>
    </source>
</evidence>
<dbReference type="RefSeq" id="WP_254165261.1">
    <property type="nucleotide sequence ID" value="NZ_JANAFB010000006.1"/>
</dbReference>
<name>A0A9X2HBI9_9MICC</name>
<keyword evidence="3" id="KW-1185">Reference proteome</keyword>
<organism evidence="2 3">
    <name type="scientific">Rothia santali</name>
    <dbReference type="NCBI Taxonomy" id="2949643"/>
    <lineage>
        <taxon>Bacteria</taxon>
        <taxon>Bacillati</taxon>
        <taxon>Actinomycetota</taxon>
        <taxon>Actinomycetes</taxon>
        <taxon>Micrococcales</taxon>
        <taxon>Micrococcaceae</taxon>
        <taxon>Rothia</taxon>
    </lineage>
</organism>
<proteinExistence type="predicted"/>
<comment type="caution">
    <text evidence="2">The sequence shown here is derived from an EMBL/GenBank/DDBJ whole genome shotgun (WGS) entry which is preliminary data.</text>
</comment>
<dbReference type="InterPro" id="IPR050678">
    <property type="entry name" value="DNA_Partitioning_ATPase"/>
</dbReference>
<dbReference type="PANTHER" id="PTHR13696:SF99">
    <property type="entry name" value="COBYRINIC ACID AC-DIAMIDE SYNTHASE"/>
    <property type="match status" value="1"/>
</dbReference>
<protein>
    <submittedName>
        <fullName evidence="2">ParA family protein</fullName>
    </submittedName>
</protein>
<feature type="domain" description="CobQ/CobB/MinD/ParA nucleotide binding" evidence="1">
    <location>
        <begin position="6"/>
        <end position="172"/>
    </location>
</feature>
<gene>
    <name evidence="2" type="ORF">NBM05_03895</name>
</gene>
<reference evidence="2" key="1">
    <citation type="submission" date="2022-06" db="EMBL/GenBank/DDBJ databases">
        <title>Rothia sp. isolated from sandalwood seedling.</title>
        <authorList>
            <person name="Tuikhar N."/>
            <person name="Kirdat K."/>
            <person name="Thorat V."/>
            <person name="Swetha P."/>
            <person name="Padma S."/>
            <person name="Sundararaj R."/>
            <person name="Yadav A."/>
        </authorList>
    </citation>
    <scope>NUCLEOTIDE SEQUENCE</scope>
    <source>
        <strain evidence="2">AR01</strain>
    </source>
</reference>
<dbReference type="Pfam" id="PF01656">
    <property type="entry name" value="CbiA"/>
    <property type="match status" value="1"/>
</dbReference>
<dbReference type="EMBL" id="JANAFB010000006">
    <property type="protein sequence ID" value="MCP3425190.1"/>
    <property type="molecule type" value="Genomic_DNA"/>
</dbReference>
<dbReference type="Proteomes" id="UP001139502">
    <property type="component" value="Unassembled WGS sequence"/>
</dbReference>
<evidence type="ECO:0000259" key="1">
    <source>
        <dbReference type="Pfam" id="PF01656"/>
    </source>
</evidence>
<dbReference type="SUPFAM" id="SSF52540">
    <property type="entry name" value="P-loop containing nucleoside triphosphate hydrolases"/>
    <property type="match status" value="1"/>
</dbReference>
<dbReference type="PANTHER" id="PTHR13696">
    <property type="entry name" value="P-LOOP CONTAINING NUCLEOSIDE TRIPHOSPHATE HYDROLASE"/>
    <property type="match status" value="1"/>
</dbReference>
<dbReference type="CDD" id="cd02042">
    <property type="entry name" value="ParAB_family"/>
    <property type="match status" value="1"/>
</dbReference>
<dbReference type="AlphaFoldDB" id="A0A9X2HBI9"/>
<dbReference type="InterPro" id="IPR027417">
    <property type="entry name" value="P-loop_NTPase"/>
</dbReference>
<dbReference type="PIRSF" id="PIRSF009320">
    <property type="entry name" value="Nuc_binding_HP_1000"/>
    <property type="match status" value="1"/>
</dbReference>
<dbReference type="Gene3D" id="3.40.50.300">
    <property type="entry name" value="P-loop containing nucleotide triphosphate hydrolases"/>
    <property type="match status" value="1"/>
</dbReference>
<accession>A0A9X2HBI9</accession>
<dbReference type="InterPro" id="IPR002586">
    <property type="entry name" value="CobQ/CobB/MinD/ParA_Nub-bd_dom"/>
</dbReference>
<sequence>MALTVTLLSSKGGVGKTTASMLIATSLSRRGYVVEVWDADPQASATTWAEMASEEGDPLPFKVTPANIATLKSRKPEAEVLIIDTPPGEAGIQTPAVRRSDMVIIPTGSSWLDVDRMWSTLASMGNVPAIVLPSRVNTRTRKYRDLVEALEGAEVAVFDTTVKELESYRDLPGTNPKKIGGFSSITTEMLDLMEMKR</sequence>